<organism evidence="1">
    <name type="scientific">Candidatus Kentrum sp. SD</name>
    <dbReference type="NCBI Taxonomy" id="2126332"/>
    <lineage>
        <taxon>Bacteria</taxon>
        <taxon>Pseudomonadati</taxon>
        <taxon>Pseudomonadota</taxon>
        <taxon>Gammaproteobacteria</taxon>
        <taxon>Candidatus Kentrum</taxon>
    </lineage>
</organism>
<dbReference type="InterPro" id="IPR044855">
    <property type="entry name" value="CoA-Trfase_III_dom3_sf"/>
</dbReference>
<reference evidence="1" key="1">
    <citation type="submission" date="2019-02" db="EMBL/GenBank/DDBJ databases">
        <authorList>
            <person name="Gruber-Vodicka R. H."/>
            <person name="Seah K. B. B."/>
        </authorList>
    </citation>
    <scope>NUCLEOTIDE SEQUENCE</scope>
    <source>
        <strain evidence="1">BECK_S127</strain>
    </source>
</reference>
<protein>
    <submittedName>
        <fullName evidence="1">Crotonobetainyl-CoA:carnitine CoA-transferase CaiB</fullName>
    </submittedName>
</protein>
<proteinExistence type="predicted"/>
<dbReference type="SUPFAM" id="SSF89796">
    <property type="entry name" value="CoA-transferase family III (CaiB/BaiF)"/>
    <property type="match status" value="1"/>
</dbReference>
<gene>
    <name evidence="1" type="ORF">BECKSD772D_GA0070982_101828</name>
</gene>
<dbReference type="EMBL" id="CAADHB010000018">
    <property type="protein sequence ID" value="VFK78583.1"/>
    <property type="molecule type" value="Genomic_DNA"/>
</dbReference>
<evidence type="ECO:0000313" key="1">
    <source>
        <dbReference type="EMBL" id="VFK78583.1"/>
    </source>
</evidence>
<dbReference type="Gene3D" id="3.30.1540.10">
    <property type="entry name" value="formyl-coa transferase, domain 3"/>
    <property type="match status" value="1"/>
</dbReference>
<dbReference type="AlphaFoldDB" id="A0A451BJW7"/>
<dbReference type="PANTHER" id="PTHR48228:SF5">
    <property type="entry name" value="ALPHA-METHYLACYL-COA RACEMASE"/>
    <property type="match status" value="1"/>
</dbReference>
<sequence>MRPKPLANIRIIDLTRLLPGPMCTLHLADMGADVIKIEDPKVGDYARAAAGPDRSPSAYFLCANRNKRGFQLDLGLPGGREVFLDLAKDADVIVESFRPGVVARLGIDYETIKAINPRIVYCSITGYGQTGPYRNRAGHDLNYCAYAGITDQIGHKGGPPAIPNIQFADLAGGALSAAMGILAALVDVGRAGAGRYIDVSMTDCALVNAVVPLIGYLDSGRVAPRGADLLSGALPCYGVYETLDGRYMAIAAPEEKFWRAFCGAIKRPELIPARMAMGREGKEARDRLAEIFRAHPMSWWIGKLEGVDCCVSPVLDLQESMENEHFEARRMFVGTDRYFDNEDDNGGAREEMSQFAFPLKISDFEFGVTRPAPRRGEHTTEILAELGYSDDQIQALARDGVI</sequence>
<accession>A0A451BJW7</accession>
<dbReference type="InterPro" id="IPR023606">
    <property type="entry name" value="CoA-Trfase_III_dom_1_sf"/>
</dbReference>
<keyword evidence="1" id="KW-0808">Transferase</keyword>
<dbReference type="Pfam" id="PF02515">
    <property type="entry name" value="CoA_transf_3"/>
    <property type="match status" value="1"/>
</dbReference>
<dbReference type="InterPro" id="IPR050509">
    <property type="entry name" value="CoA-transferase_III"/>
</dbReference>
<dbReference type="Gene3D" id="3.40.50.10540">
    <property type="entry name" value="Crotonobetainyl-coa:carnitine coa-transferase, domain 1"/>
    <property type="match status" value="2"/>
</dbReference>
<name>A0A451BJW7_9GAMM</name>
<dbReference type="PANTHER" id="PTHR48228">
    <property type="entry name" value="SUCCINYL-COA--D-CITRAMALATE COA-TRANSFERASE"/>
    <property type="match status" value="1"/>
</dbReference>
<dbReference type="InterPro" id="IPR003673">
    <property type="entry name" value="CoA-Trfase_fam_III"/>
</dbReference>
<dbReference type="GO" id="GO:0016740">
    <property type="term" value="F:transferase activity"/>
    <property type="evidence" value="ECO:0007669"/>
    <property type="project" value="UniProtKB-KW"/>
</dbReference>